<gene>
    <name evidence="2" type="ORF">Lupro_06690</name>
</gene>
<reference evidence="2 3" key="2">
    <citation type="journal article" date="2016" name="Int. J. Syst. Evol. Microbiol.">
        <title>Lutibacter profundi sp. nov., isolated from a deep-sea hydrothermal system on the Arctic Mid-Ocean Ridge and emended description of the genus Lutibacter.</title>
        <authorList>
            <person name="Le Moine Bauer S."/>
            <person name="Roalkvam I."/>
            <person name="Steen I.H."/>
            <person name="Dahle H."/>
        </authorList>
    </citation>
    <scope>NUCLEOTIDE SEQUENCE [LARGE SCALE GENOMIC DNA]</scope>
    <source>
        <strain evidence="2 3">LP1</strain>
    </source>
</reference>
<name>A0A0X8G6G3_9FLAO</name>
<feature type="signal peptide" evidence="1">
    <location>
        <begin position="1"/>
        <end position="25"/>
    </location>
</feature>
<feature type="chain" id="PRO_5007066270" description="TRASH transcription regulator C-terminal archaeal domain-containing protein" evidence="1">
    <location>
        <begin position="26"/>
        <end position="141"/>
    </location>
</feature>
<sequence>MKRKKYLLGISVLVLSIILSSCTTTNQKKQDSKATTTIQKEKVVATKKGAKLKSSEVCYVNNAFMRAEQIPVMVEGKIYYGCCEGCVDKLKNNLEGVRYSTDPLTGEKVDKATAYIVLKPNSNSDVLYFASEKNYNEFVKL</sequence>
<dbReference type="PATRIC" id="fig|1622118.3.peg.1385"/>
<evidence type="ECO:0000313" key="2">
    <source>
        <dbReference type="EMBL" id="AMC10952.1"/>
    </source>
</evidence>
<accession>A0A0X8G6G3</accession>
<proteinExistence type="predicted"/>
<dbReference type="OrthoDB" id="1122197at2"/>
<dbReference type="EMBL" id="CP013355">
    <property type="protein sequence ID" value="AMC10952.1"/>
    <property type="molecule type" value="Genomic_DNA"/>
</dbReference>
<evidence type="ECO:0000256" key="1">
    <source>
        <dbReference type="SAM" id="SignalP"/>
    </source>
</evidence>
<keyword evidence="1" id="KW-0732">Signal</keyword>
<evidence type="ECO:0000313" key="3">
    <source>
        <dbReference type="Proteomes" id="UP000059672"/>
    </source>
</evidence>
<organism evidence="2 3">
    <name type="scientific">Lutibacter profundi</name>
    <dbReference type="NCBI Taxonomy" id="1622118"/>
    <lineage>
        <taxon>Bacteria</taxon>
        <taxon>Pseudomonadati</taxon>
        <taxon>Bacteroidota</taxon>
        <taxon>Flavobacteriia</taxon>
        <taxon>Flavobacteriales</taxon>
        <taxon>Flavobacteriaceae</taxon>
        <taxon>Lutibacter</taxon>
    </lineage>
</organism>
<protein>
    <recommendedName>
        <fullName evidence="4">TRASH transcription regulator C-terminal archaeal domain-containing protein</fullName>
    </recommendedName>
</protein>
<keyword evidence="3" id="KW-1185">Reference proteome</keyword>
<dbReference type="RefSeq" id="WP_068207710.1">
    <property type="nucleotide sequence ID" value="NZ_CP013355.1"/>
</dbReference>
<dbReference type="AlphaFoldDB" id="A0A0X8G6G3"/>
<dbReference type="STRING" id="1622118.Lupro_06690"/>
<dbReference type="KEGG" id="lut:Lupro_06690"/>
<dbReference type="PROSITE" id="PS51257">
    <property type="entry name" value="PROKAR_LIPOPROTEIN"/>
    <property type="match status" value="1"/>
</dbReference>
<dbReference type="Proteomes" id="UP000059672">
    <property type="component" value="Chromosome"/>
</dbReference>
<evidence type="ECO:0008006" key="4">
    <source>
        <dbReference type="Google" id="ProtNLM"/>
    </source>
</evidence>
<reference evidence="3" key="1">
    <citation type="submission" date="2015-12" db="EMBL/GenBank/DDBJ databases">
        <title>Complete genome sequence of Lutibacter profundus strain LP1.</title>
        <authorList>
            <person name="Wissuwa J."/>
            <person name="Le Moine Bauer S."/>
            <person name="Stokke R."/>
            <person name="Dahle H."/>
            <person name="Steen I.H."/>
        </authorList>
    </citation>
    <scope>NUCLEOTIDE SEQUENCE [LARGE SCALE GENOMIC DNA]</scope>
    <source>
        <strain evidence="3">LP1</strain>
    </source>
</reference>